<reference evidence="3" key="1">
    <citation type="submission" date="2021-01" db="EMBL/GenBank/DDBJ databases">
        <title>Marivirga aurantiaca sp. nov., isolated from intertidal surface sediments.</title>
        <authorList>
            <person name="Zhang M."/>
        </authorList>
    </citation>
    <scope>NUCLEOTIDE SEQUENCE</scope>
    <source>
        <strain evidence="3">S37H4</strain>
    </source>
</reference>
<organism evidence="3 4">
    <name type="scientific">Marivirga aurantiaca</name>
    <dbReference type="NCBI Taxonomy" id="2802615"/>
    <lineage>
        <taxon>Bacteria</taxon>
        <taxon>Pseudomonadati</taxon>
        <taxon>Bacteroidota</taxon>
        <taxon>Cytophagia</taxon>
        <taxon>Cytophagales</taxon>
        <taxon>Marivirgaceae</taxon>
        <taxon>Marivirga</taxon>
    </lineage>
</organism>
<evidence type="ECO:0000313" key="4">
    <source>
        <dbReference type="Proteomes" id="UP000611723"/>
    </source>
</evidence>
<dbReference type="AlphaFoldDB" id="A0A934WZL0"/>
<evidence type="ECO:0000259" key="2">
    <source>
        <dbReference type="Pfam" id="PF16169"/>
    </source>
</evidence>
<keyword evidence="4" id="KW-1185">Reference proteome</keyword>
<dbReference type="Pfam" id="PF14399">
    <property type="entry name" value="BtrH_N"/>
    <property type="match status" value="1"/>
</dbReference>
<accession>A0A934WZL0</accession>
<dbReference type="RefSeq" id="WP_201431813.1">
    <property type="nucleotide sequence ID" value="NZ_JAEQBW010000006.1"/>
</dbReference>
<sequence>MRIEKFKPFTGQHCETTATGSLLKQIGVELSEPMLFGIGEGLGFIFWNMKMIDFPFIGGRVKPDMLTENICRNLNLQLKVEETSSTKKAWENVTKYIDKGIAVGLKLDCYHLEYFTNKIHFAGHYVSMYGYDDQWAYLNDTNQQGREAKTSLKSLELARNERGSMSSRNRSYTINKKGNLTDLRIAIKKAIHNNATEFLNPPIKNMGYKGILKTSTEIKKWFKSSTDIQRDFQTTAMLMERAGTGGALFRNLYRDFLSESADLLSSAKLSEASVQYAHIAGLWENVADLFNRAGETEDVQYINEASEILAELSVLERAGMEKLKVASI</sequence>
<evidence type="ECO:0000259" key="1">
    <source>
        <dbReference type="Pfam" id="PF14399"/>
    </source>
</evidence>
<feature type="domain" description="Butirosin biosynthesis protein H N-terminal" evidence="1">
    <location>
        <begin position="13"/>
        <end position="141"/>
    </location>
</feature>
<gene>
    <name evidence="3" type="ORF">JKA74_13900</name>
</gene>
<comment type="caution">
    <text evidence="3">The sequence shown here is derived from an EMBL/GenBank/DDBJ whole genome shotgun (WGS) entry which is preliminary data.</text>
</comment>
<proteinExistence type="predicted"/>
<protein>
    <submittedName>
        <fullName evidence="3">BtrH N-terminal domain-containing protein</fullName>
    </submittedName>
</protein>
<dbReference type="InterPro" id="IPR026935">
    <property type="entry name" value="BtrH_N"/>
</dbReference>
<dbReference type="InterPro" id="IPR032369">
    <property type="entry name" value="DUF4872"/>
</dbReference>
<feature type="domain" description="DUF4872" evidence="2">
    <location>
        <begin position="153"/>
        <end position="323"/>
    </location>
</feature>
<dbReference type="Proteomes" id="UP000611723">
    <property type="component" value="Unassembled WGS sequence"/>
</dbReference>
<dbReference type="EMBL" id="JAEQBW010000006">
    <property type="protein sequence ID" value="MBK6266133.1"/>
    <property type="molecule type" value="Genomic_DNA"/>
</dbReference>
<evidence type="ECO:0000313" key="3">
    <source>
        <dbReference type="EMBL" id="MBK6266133.1"/>
    </source>
</evidence>
<dbReference type="Pfam" id="PF16169">
    <property type="entry name" value="DUF4872"/>
    <property type="match status" value="1"/>
</dbReference>
<name>A0A934WZL0_9BACT</name>